<accession>A0A0M2PPI9</accession>
<sequence length="63" mass="7081">MGNLGKTLAPSPTRGDGEQEFFKVPLPFWETENPHPPAPSPTRGDGEQEFFKVPLPFWERDLG</sequence>
<proteinExistence type="predicted"/>
<feature type="region of interest" description="Disordered" evidence="1">
    <location>
        <begin position="28"/>
        <end position="48"/>
    </location>
</feature>
<reference evidence="2" key="1">
    <citation type="submission" date="2012-04" db="EMBL/GenBank/DDBJ databases">
        <authorList>
            <person name="Borisov I.G."/>
            <person name="Ivanikova N.V."/>
            <person name="Pinevich A.V."/>
        </authorList>
    </citation>
    <scope>NUCLEOTIDE SEQUENCE</scope>
    <source>
        <strain evidence="2">CALU 1027</strain>
    </source>
</reference>
<organism evidence="2 3">
    <name type="scientific">Prochlorothrix hollandica PCC 9006 = CALU 1027</name>
    <dbReference type="NCBI Taxonomy" id="317619"/>
    <lineage>
        <taxon>Bacteria</taxon>
        <taxon>Bacillati</taxon>
        <taxon>Cyanobacteriota</taxon>
        <taxon>Cyanophyceae</taxon>
        <taxon>Prochlorotrichales</taxon>
        <taxon>Prochlorotrichaceae</taxon>
        <taxon>Prochlorothrix</taxon>
    </lineage>
</organism>
<feature type="region of interest" description="Disordered" evidence="1">
    <location>
        <begin position="1"/>
        <end position="20"/>
    </location>
</feature>
<evidence type="ECO:0000256" key="1">
    <source>
        <dbReference type="SAM" id="MobiDB-lite"/>
    </source>
</evidence>
<evidence type="ECO:0000313" key="3">
    <source>
        <dbReference type="Proteomes" id="UP000034681"/>
    </source>
</evidence>
<evidence type="ECO:0000313" key="2">
    <source>
        <dbReference type="EMBL" id="KKI98490.1"/>
    </source>
</evidence>
<keyword evidence="3" id="KW-1185">Reference proteome</keyword>
<comment type="caution">
    <text evidence="2">The sequence shown here is derived from an EMBL/GenBank/DDBJ whole genome shotgun (WGS) entry which is preliminary data.</text>
</comment>
<gene>
    <name evidence="2" type="ORF">PROH_18930</name>
</gene>
<dbReference type="EMBL" id="AJTX02000008">
    <property type="protein sequence ID" value="KKI98490.1"/>
    <property type="molecule type" value="Genomic_DNA"/>
</dbReference>
<dbReference type="Proteomes" id="UP000034681">
    <property type="component" value="Unassembled WGS sequence"/>
</dbReference>
<dbReference type="AlphaFoldDB" id="A0A0M2PPI9"/>
<name>A0A0M2PPI9_PROHO</name>
<protein>
    <submittedName>
        <fullName evidence="2">Uncharacterized protein</fullName>
    </submittedName>
</protein>